<dbReference type="InterPro" id="IPR011059">
    <property type="entry name" value="Metal-dep_hydrolase_composite"/>
</dbReference>
<accession>A0AA41U1T8</accession>
<dbReference type="Gene3D" id="3.20.20.140">
    <property type="entry name" value="Metal-dependent hydrolases"/>
    <property type="match status" value="1"/>
</dbReference>
<dbReference type="SUPFAM" id="SSF51338">
    <property type="entry name" value="Composite domain of metallo-dependent hydrolases"/>
    <property type="match status" value="1"/>
</dbReference>
<dbReference type="NCBIfam" id="TIGR00221">
    <property type="entry name" value="nagA"/>
    <property type="match status" value="1"/>
</dbReference>
<keyword evidence="4 5" id="KW-0119">Carbohydrate metabolism</keyword>
<keyword evidence="2 8" id="KW-0479">Metal-binding</keyword>
<dbReference type="PANTHER" id="PTHR11113:SF14">
    <property type="entry name" value="N-ACETYLGLUCOSAMINE-6-PHOSPHATE DEACETYLASE"/>
    <property type="match status" value="1"/>
</dbReference>
<evidence type="ECO:0000256" key="3">
    <source>
        <dbReference type="ARBA" id="ARBA00022801"/>
    </source>
</evidence>
<feature type="binding site" evidence="7">
    <location>
        <position position="141"/>
    </location>
    <ligand>
        <name>substrate</name>
    </ligand>
</feature>
<dbReference type="GO" id="GO:0006046">
    <property type="term" value="P:N-acetylglucosamine catabolic process"/>
    <property type="evidence" value="ECO:0007669"/>
    <property type="project" value="TreeGrafter"/>
</dbReference>
<evidence type="ECO:0000256" key="7">
    <source>
        <dbReference type="PIRSR" id="PIRSR038994-2"/>
    </source>
</evidence>
<feature type="binding site" evidence="7">
    <location>
        <begin position="222"/>
        <end position="223"/>
    </location>
    <ligand>
        <name>substrate</name>
    </ligand>
</feature>
<feature type="binding site" evidence="7">
    <location>
        <position position="230"/>
    </location>
    <ligand>
        <name>substrate</name>
    </ligand>
</feature>
<evidence type="ECO:0000256" key="4">
    <source>
        <dbReference type="ARBA" id="ARBA00023277"/>
    </source>
</evidence>
<feature type="binding site" evidence="8">
    <location>
        <position position="198"/>
    </location>
    <ligand>
        <name>Zn(2+)</name>
        <dbReference type="ChEBI" id="CHEBI:29105"/>
    </ligand>
</feature>
<dbReference type="EC" id="3.5.1.25" evidence="10"/>
<evidence type="ECO:0000256" key="8">
    <source>
        <dbReference type="PIRSR" id="PIRSR038994-3"/>
    </source>
</evidence>
<comment type="similarity">
    <text evidence="1 5">Belongs to the metallo-dependent hydrolases superfamily. NagA family.</text>
</comment>
<keyword evidence="3 5" id="KW-0378">Hydrolase</keyword>
<dbReference type="Proteomes" id="UP001165378">
    <property type="component" value="Unassembled WGS sequence"/>
</dbReference>
<feature type="binding site" evidence="8">
    <location>
        <position position="219"/>
    </location>
    <ligand>
        <name>Zn(2+)</name>
        <dbReference type="ChEBI" id="CHEBI:29105"/>
    </ligand>
</feature>
<feature type="binding site" evidence="8">
    <location>
        <position position="130"/>
    </location>
    <ligand>
        <name>Zn(2+)</name>
        <dbReference type="ChEBI" id="CHEBI:29105"/>
    </ligand>
</feature>
<keyword evidence="11" id="KW-1185">Reference proteome</keyword>
<dbReference type="InterPro" id="IPR032466">
    <property type="entry name" value="Metal_Hydrolase"/>
</dbReference>
<name>A0AA41U1T8_9ACTN</name>
<dbReference type="EMBL" id="JAKFHA010000013">
    <property type="protein sequence ID" value="MCF2529950.1"/>
    <property type="molecule type" value="Genomic_DNA"/>
</dbReference>
<dbReference type="Pfam" id="PF01979">
    <property type="entry name" value="Amidohydro_1"/>
    <property type="match status" value="1"/>
</dbReference>
<evidence type="ECO:0000313" key="10">
    <source>
        <dbReference type="EMBL" id="MCF2529950.1"/>
    </source>
</evidence>
<dbReference type="InterPro" id="IPR003764">
    <property type="entry name" value="GlcNAc_6-P_deAcase"/>
</dbReference>
<reference evidence="10" key="1">
    <citation type="submission" date="2022-01" db="EMBL/GenBank/DDBJ databases">
        <title>Genome-Based Taxonomic Classification of the Phylum Actinobacteria.</title>
        <authorList>
            <person name="Gao Y."/>
        </authorList>
    </citation>
    <scope>NUCLEOTIDE SEQUENCE</scope>
    <source>
        <strain evidence="10">KLBMP 8922</strain>
    </source>
</reference>
<feature type="domain" description="Amidohydrolase-related" evidence="9">
    <location>
        <begin position="49"/>
        <end position="378"/>
    </location>
</feature>
<dbReference type="PANTHER" id="PTHR11113">
    <property type="entry name" value="N-ACETYLGLUCOSAMINE-6-PHOSPHATE DEACETYLASE"/>
    <property type="match status" value="1"/>
</dbReference>
<feature type="binding site" evidence="7">
    <location>
        <begin position="310"/>
        <end position="312"/>
    </location>
    <ligand>
        <name>substrate</name>
    </ligand>
</feature>
<proteinExistence type="inferred from homology"/>
<gene>
    <name evidence="10" type="primary">nagA</name>
    <name evidence="10" type="ORF">LZ495_22395</name>
</gene>
<dbReference type="Gene3D" id="2.30.40.10">
    <property type="entry name" value="Urease, subunit C, domain 1"/>
    <property type="match status" value="1"/>
</dbReference>
<protein>
    <submittedName>
        <fullName evidence="10">N-acetylglucosamine-6-phosphate deacetylase</fullName>
        <ecNumber evidence="10">3.5.1.25</ecNumber>
    </submittedName>
</protein>
<feature type="binding site" evidence="7">
    <location>
        <position position="254"/>
    </location>
    <ligand>
        <name>substrate</name>
    </ligand>
</feature>
<dbReference type="CDD" id="cd00854">
    <property type="entry name" value="NagA"/>
    <property type="match status" value="1"/>
</dbReference>
<feature type="active site" description="Proton donor/acceptor" evidence="6">
    <location>
        <position position="276"/>
    </location>
</feature>
<sequence>MATISAPRVLVGGRIVGPAALVVENGRIVRIEDTVPPAGPDHLALPDGVLTPGLIDLQVNGAFGADFVAASPAEWHTVAARLAGTGVTSFLPTFITGALDTLVAALAQAHTTRATLAAEPVARVLGVHLEGPFLSPAKVGTHPAEHLREPEPELVDRLLGDDAVRDVLALVTLAPELPGGIAAVRRLVAAGIKVSIGHSDATAAQVSEAADAGATLVTHLFNAMRGLGHREPGVVGAALTDPRLTPGLIADLHHVVPAVCSLVLRIAGSRTALVTDAMAAAGMPPGHYRLGDVEVTLTEGDVPRNPDGTIAGSALTMDQAVRNLTALGHDFAEVVTCGSTVPADALGRKDLGRIDAGALADLVWWDDELNVRRTWVAGAAAYTA</sequence>
<dbReference type="GO" id="GO:0008448">
    <property type="term" value="F:N-acetylglucosamine-6-phosphate deacetylase activity"/>
    <property type="evidence" value="ECO:0007669"/>
    <property type="project" value="UniProtKB-EC"/>
</dbReference>
<dbReference type="SUPFAM" id="SSF51556">
    <property type="entry name" value="Metallo-dependent hydrolases"/>
    <property type="match status" value="1"/>
</dbReference>
<evidence type="ECO:0000256" key="2">
    <source>
        <dbReference type="ARBA" id="ARBA00022723"/>
    </source>
</evidence>
<evidence type="ECO:0000256" key="1">
    <source>
        <dbReference type="ARBA" id="ARBA00010716"/>
    </source>
</evidence>
<evidence type="ECO:0000256" key="5">
    <source>
        <dbReference type="PIRNR" id="PIRNR038994"/>
    </source>
</evidence>
<dbReference type="RefSeq" id="WP_235054587.1">
    <property type="nucleotide sequence ID" value="NZ_JAKFHA010000013.1"/>
</dbReference>
<dbReference type="InterPro" id="IPR006680">
    <property type="entry name" value="Amidohydro-rel"/>
</dbReference>
<organism evidence="10 11">
    <name type="scientific">Yinghuangia soli</name>
    <dbReference type="NCBI Taxonomy" id="2908204"/>
    <lineage>
        <taxon>Bacteria</taxon>
        <taxon>Bacillati</taxon>
        <taxon>Actinomycetota</taxon>
        <taxon>Actinomycetes</taxon>
        <taxon>Kitasatosporales</taxon>
        <taxon>Streptomycetaceae</taxon>
        <taxon>Yinghuangia</taxon>
    </lineage>
</organism>
<evidence type="ECO:0000256" key="6">
    <source>
        <dbReference type="PIRSR" id="PIRSR038994-1"/>
    </source>
</evidence>
<comment type="caution">
    <text evidence="10">The sequence shown here is derived from an EMBL/GenBank/DDBJ whole genome shotgun (WGS) entry which is preliminary data.</text>
</comment>
<evidence type="ECO:0000259" key="9">
    <source>
        <dbReference type="Pfam" id="PF01979"/>
    </source>
</evidence>
<dbReference type="AlphaFoldDB" id="A0AA41U1T8"/>
<comment type="cofactor">
    <cofactor evidence="8">
        <name>a divalent metal cation</name>
        <dbReference type="ChEBI" id="CHEBI:60240"/>
    </cofactor>
    <text evidence="8">Binds 1 divalent metal cation per subunit.</text>
</comment>
<evidence type="ECO:0000313" key="11">
    <source>
        <dbReference type="Proteomes" id="UP001165378"/>
    </source>
</evidence>
<dbReference type="PIRSF" id="PIRSF038994">
    <property type="entry name" value="NagA"/>
    <property type="match status" value="1"/>
</dbReference>
<dbReference type="GO" id="GO:0046872">
    <property type="term" value="F:metal ion binding"/>
    <property type="evidence" value="ECO:0007669"/>
    <property type="project" value="UniProtKB-KW"/>
</dbReference>